<dbReference type="KEGG" id="mhk:DFR87_11040"/>
<feature type="transmembrane region" description="Helical" evidence="5">
    <location>
        <begin position="72"/>
        <end position="91"/>
    </location>
</feature>
<feature type="domain" description="Sodium/calcium exchanger membrane region" evidence="6">
    <location>
        <begin position="161"/>
        <end position="296"/>
    </location>
</feature>
<feature type="transmembrane region" description="Helical" evidence="5">
    <location>
        <begin position="163"/>
        <end position="181"/>
    </location>
</feature>
<keyword evidence="8" id="KW-1185">Reference proteome</keyword>
<reference evidence="8" key="2">
    <citation type="submission" date="2020-03" db="EMBL/GenBank/DDBJ databases">
        <title>Complete Genome Sequences of Extremely Thermoacidophilic, Metal-Mobilizing Type-Strain Members of the Archaeal Family Sulfolobaceae: Acidianus brierleyi DSM-1651T, Acidianus sulfidivorans DSM-18786T, Metallosphaera hakonensis DSM-7519T, and Metallosphaera prunae DSM-10039T.</title>
        <authorList>
            <person name="Counts J.A."/>
            <person name="Kelly R.M."/>
        </authorList>
    </citation>
    <scope>NUCLEOTIDE SEQUENCE [LARGE SCALE GENOMIC DNA]</scope>
    <source>
        <strain evidence="8">HO1-1</strain>
    </source>
</reference>
<evidence type="ECO:0000256" key="1">
    <source>
        <dbReference type="ARBA" id="ARBA00004141"/>
    </source>
</evidence>
<dbReference type="EMBL" id="CP029287">
    <property type="protein sequence ID" value="AWS00131.1"/>
    <property type="molecule type" value="Genomic_DNA"/>
</dbReference>
<feature type="transmembrane region" description="Helical" evidence="5">
    <location>
        <begin position="35"/>
        <end position="60"/>
    </location>
</feature>
<evidence type="ECO:0000256" key="3">
    <source>
        <dbReference type="ARBA" id="ARBA00022989"/>
    </source>
</evidence>
<feature type="domain" description="Sodium/calcium exchanger membrane region" evidence="6">
    <location>
        <begin position="8"/>
        <end position="144"/>
    </location>
</feature>
<keyword evidence="4 5" id="KW-0472">Membrane</keyword>
<dbReference type="GeneID" id="36835884"/>
<evidence type="ECO:0000259" key="6">
    <source>
        <dbReference type="Pfam" id="PF01699"/>
    </source>
</evidence>
<gene>
    <name evidence="7" type="ORF">DFR87_11040</name>
</gene>
<evidence type="ECO:0000313" key="7">
    <source>
        <dbReference type="EMBL" id="AWS00131.1"/>
    </source>
</evidence>
<dbReference type="Pfam" id="PF01699">
    <property type="entry name" value="Na_Ca_ex"/>
    <property type="match status" value="2"/>
</dbReference>
<dbReference type="RefSeq" id="WP_054836558.1">
    <property type="nucleotide sequence ID" value="NZ_BBBA01000006.1"/>
</dbReference>
<evidence type="ECO:0000313" key="8">
    <source>
        <dbReference type="Proteomes" id="UP000247586"/>
    </source>
</evidence>
<keyword evidence="3 5" id="KW-1133">Transmembrane helix</keyword>
<sequence length="303" mass="32220">MLPLILELVAVLSLMLISAELLSRGVEDLEGSVGQGIAGGVILGNLTALPETLIVVVAVLEHKGNIALGSAIGGNVVLFTLGLGLISIVYFSKWRKHLQMKGDYRHELYVIGIASLIIVGSIGLGNLNPGFSVLLFLLYLYYLLKRAKAGTKSRLDLKSIIEVVVGGAVIVALAPLFVGLIEALSLSLGISQTWVSLAVTPVVAELEEGISAIRLAIRYQGGGSTAVVSYFGSKIQNVTILLGLVGLDFVNTRGPYILLALISNLIGIFVIRDGKLTVVEGIILSLLYFLFLYIAFIFQNSAI</sequence>
<protein>
    <submittedName>
        <fullName evidence="7">Sodium:proton exchanger</fullName>
    </submittedName>
</protein>
<reference evidence="7 8" key="1">
    <citation type="submission" date="2018-05" db="EMBL/GenBank/DDBJ databases">
        <title>Complete Genome Sequences of Extremely Thermoacidophilic, Metal-Mobilizing Type-Strain Members of the Archaeal Family Sulfolobaceae: Acidianus brierleyi DSM-1651T, Acidianus sulfidivorans DSM-18786T, Metallosphaera hakonensis DSM-7519T, and Metallosphaera prunae DSM-10039T.</title>
        <authorList>
            <person name="Counts J.A."/>
            <person name="Kelly R.M."/>
        </authorList>
    </citation>
    <scope>NUCLEOTIDE SEQUENCE [LARGE SCALE GENOMIC DNA]</scope>
    <source>
        <strain evidence="7 8">HO1-1</strain>
    </source>
</reference>
<keyword evidence="2 5" id="KW-0812">Transmembrane</keyword>
<proteinExistence type="predicted"/>
<reference evidence="8" key="3">
    <citation type="submission" date="2020-03" db="EMBL/GenBank/DDBJ databases">
        <title>Sequencing and Assembly of Multiple Reported Metal-Biooxidizing Members of the Extremely Thermoacidophilic Archaeal Family Sulfolobaceae.</title>
        <authorList>
            <person name="Counts J.A."/>
            <person name="Kelly R.M."/>
        </authorList>
    </citation>
    <scope>NUCLEOTIDE SEQUENCE [LARGE SCALE GENOMIC DNA]</scope>
    <source>
        <strain evidence="8">HO1-1</strain>
    </source>
</reference>
<dbReference type="OrthoDB" id="10957at2157"/>
<accession>A0A2U9IVM9</accession>
<dbReference type="Gene3D" id="1.20.1420.30">
    <property type="entry name" value="NCX, central ion-binding region"/>
    <property type="match status" value="1"/>
</dbReference>
<dbReference type="STRING" id="1293036.GCA_001315825_01349"/>
<organism evidence="7 8">
    <name type="scientific">Metallosphaera hakonensis JCM 8857 = DSM 7519</name>
    <dbReference type="NCBI Taxonomy" id="1293036"/>
    <lineage>
        <taxon>Archaea</taxon>
        <taxon>Thermoproteota</taxon>
        <taxon>Thermoprotei</taxon>
        <taxon>Sulfolobales</taxon>
        <taxon>Sulfolobaceae</taxon>
        <taxon>Metallosphaera</taxon>
    </lineage>
</organism>
<evidence type="ECO:0000256" key="5">
    <source>
        <dbReference type="SAM" id="Phobius"/>
    </source>
</evidence>
<dbReference type="Proteomes" id="UP000247586">
    <property type="component" value="Chromosome"/>
</dbReference>
<dbReference type="AlphaFoldDB" id="A0A2U9IVM9"/>
<dbReference type="GO" id="GO:0016020">
    <property type="term" value="C:membrane"/>
    <property type="evidence" value="ECO:0007669"/>
    <property type="project" value="UniProtKB-SubCell"/>
</dbReference>
<comment type="subcellular location">
    <subcellularLocation>
        <location evidence="1">Membrane</location>
        <topology evidence="1">Multi-pass membrane protein</topology>
    </subcellularLocation>
</comment>
<name>A0A2U9IVM9_9CREN</name>
<dbReference type="GO" id="GO:0055085">
    <property type="term" value="P:transmembrane transport"/>
    <property type="evidence" value="ECO:0007669"/>
    <property type="project" value="InterPro"/>
</dbReference>
<dbReference type="InterPro" id="IPR044880">
    <property type="entry name" value="NCX_ion-bd_dom_sf"/>
</dbReference>
<dbReference type="InterPro" id="IPR004837">
    <property type="entry name" value="NaCa_Exmemb"/>
</dbReference>
<evidence type="ECO:0000256" key="4">
    <source>
        <dbReference type="ARBA" id="ARBA00023136"/>
    </source>
</evidence>
<feature type="transmembrane region" description="Helical" evidence="5">
    <location>
        <begin position="254"/>
        <end position="271"/>
    </location>
</feature>
<feature type="transmembrane region" description="Helical" evidence="5">
    <location>
        <begin position="111"/>
        <end position="142"/>
    </location>
</feature>
<feature type="transmembrane region" description="Helical" evidence="5">
    <location>
        <begin position="278"/>
        <end position="298"/>
    </location>
</feature>
<evidence type="ECO:0000256" key="2">
    <source>
        <dbReference type="ARBA" id="ARBA00022692"/>
    </source>
</evidence>